<dbReference type="PANTHER" id="PTHR11967">
    <property type="entry name" value="ALPHA-1-ACID GLYCOPROTEIN"/>
    <property type="match status" value="1"/>
</dbReference>
<evidence type="ECO:0000313" key="6">
    <source>
        <dbReference type="EMBL" id="KAK9528649.1"/>
    </source>
</evidence>
<evidence type="ECO:0008006" key="8">
    <source>
        <dbReference type="Google" id="ProtNLM"/>
    </source>
</evidence>
<keyword evidence="3 5" id="KW-0732">Signal</keyword>
<feature type="signal peptide" evidence="5">
    <location>
        <begin position="1"/>
        <end position="20"/>
    </location>
</feature>
<dbReference type="InterPro" id="IPR012674">
    <property type="entry name" value="Calycin"/>
</dbReference>
<sequence length="237" mass="26864">MKTLCVAAVVVLSLSSVCQAASLACEKLLKPVDKAPDLRGSWYFIAISSKSCWVSTLMSSLLWSSIQVNITSKDTANMYTAEFKYKFHGYCDTDSEDYLYENNTLFDVDINNTPKGQADVLLQSGCPDCFVVKDDEGISFLFSRRQNVTDAELKEFESQADCLGWSKPQVFSSDHDYKNCLSAEDEDVDTSRLPSLIFERIKNTYTVQLKCLTETFYSFPDDALKWTQQNLSNFFLF</sequence>
<evidence type="ECO:0000256" key="5">
    <source>
        <dbReference type="SAM" id="SignalP"/>
    </source>
</evidence>
<proteinExistence type="predicted"/>
<comment type="caution">
    <text evidence="6">The sequence shown here is derived from an EMBL/GenBank/DDBJ whole genome shotgun (WGS) entry which is preliminary data.</text>
</comment>
<dbReference type="AlphaFoldDB" id="A0AAW1F1N3"/>
<evidence type="ECO:0000256" key="1">
    <source>
        <dbReference type="ARBA" id="ARBA00004613"/>
    </source>
</evidence>
<reference evidence="6 7" key="1">
    <citation type="journal article" date="2024" name="Genome Biol. Evol.">
        <title>Chromosome-level genome assembly of the viviparous eelpout Zoarces viviparus.</title>
        <authorList>
            <person name="Fuhrmann N."/>
            <person name="Brasseur M.V."/>
            <person name="Bakowski C.E."/>
            <person name="Podsiadlowski L."/>
            <person name="Prost S."/>
            <person name="Krehenwinkel H."/>
            <person name="Mayer C."/>
        </authorList>
    </citation>
    <scope>NUCLEOTIDE SEQUENCE [LARGE SCALE GENOMIC DNA]</scope>
    <source>
        <strain evidence="6">NO-MEL_2022_Ind0_liver</strain>
    </source>
</reference>
<keyword evidence="7" id="KW-1185">Reference proteome</keyword>
<evidence type="ECO:0000313" key="7">
    <source>
        <dbReference type="Proteomes" id="UP001488805"/>
    </source>
</evidence>
<evidence type="ECO:0000256" key="3">
    <source>
        <dbReference type="ARBA" id="ARBA00022729"/>
    </source>
</evidence>
<dbReference type="PANTHER" id="PTHR11967:SF2">
    <property type="entry name" value="ALPHA-1-ACID GLYCOPROTEIN 1"/>
    <property type="match status" value="1"/>
</dbReference>
<gene>
    <name evidence="6" type="ORF">VZT92_012800</name>
</gene>
<organism evidence="6 7">
    <name type="scientific">Zoarces viviparus</name>
    <name type="common">Viviparous eelpout</name>
    <name type="synonym">Blennius viviparus</name>
    <dbReference type="NCBI Taxonomy" id="48416"/>
    <lineage>
        <taxon>Eukaryota</taxon>
        <taxon>Metazoa</taxon>
        <taxon>Chordata</taxon>
        <taxon>Craniata</taxon>
        <taxon>Vertebrata</taxon>
        <taxon>Euteleostomi</taxon>
        <taxon>Actinopterygii</taxon>
        <taxon>Neopterygii</taxon>
        <taxon>Teleostei</taxon>
        <taxon>Neoteleostei</taxon>
        <taxon>Acanthomorphata</taxon>
        <taxon>Eupercaria</taxon>
        <taxon>Perciformes</taxon>
        <taxon>Cottioidei</taxon>
        <taxon>Zoarcales</taxon>
        <taxon>Zoarcidae</taxon>
        <taxon>Zoarcinae</taxon>
        <taxon>Zoarces</taxon>
    </lineage>
</organism>
<dbReference type="Proteomes" id="UP001488805">
    <property type="component" value="Unassembled WGS sequence"/>
</dbReference>
<feature type="chain" id="PRO_5043654282" description="Apolipoprotein M" evidence="5">
    <location>
        <begin position="21"/>
        <end position="237"/>
    </location>
</feature>
<protein>
    <recommendedName>
        <fullName evidence="8">Apolipoprotein M</fullName>
    </recommendedName>
</protein>
<dbReference type="PROSITE" id="PS51257">
    <property type="entry name" value="PROKAR_LIPOPROTEIN"/>
    <property type="match status" value="1"/>
</dbReference>
<evidence type="ECO:0000256" key="2">
    <source>
        <dbReference type="ARBA" id="ARBA00022525"/>
    </source>
</evidence>
<dbReference type="GO" id="GO:0005576">
    <property type="term" value="C:extracellular region"/>
    <property type="evidence" value="ECO:0007669"/>
    <property type="project" value="UniProtKB-SubCell"/>
</dbReference>
<keyword evidence="4" id="KW-0325">Glycoprotein</keyword>
<accession>A0AAW1F1N3</accession>
<comment type="subcellular location">
    <subcellularLocation>
        <location evidence="1">Secreted</location>
    </subcellularLocation>
</comment>
<dbReference type="EMBL" id="JBCEZU010000111">
    <property type="protein sequence ID" value="KAK9528649.1"/>
    <property type="molecule type" value="Genomic_DNA"/>
</dbReference>
<dbReference type="Gene3D" id="2.40.128.20">
    <property type="match status" value="1"/>
</dbReference>
<name>A0AAW1F1N3_ZOAVI</name>
<evidence type="ECO:0000256" key="4">
    <source>
        <dbReference type="ARBA" id="ARBA00023180"/>
    </source>
</evidence>
<keyword evidence="2" id="KW-0964">Secreted</keyword>
<dbReference type="SUPFAM" id="SSF50814">
    <property type="entry name" value="Lipocalins"/>
    <property type="match status" value="1"/>
</dbReference>